<evidence type="ECO:0000313" key="11">
    <source>
        <dbReference type="Proteomes" id="UP000765509"/>
    </source>
</evidence>
<evidence type="ECO:0000256" key="5">
    <source>
        <dbReference type="ARBA" id="ARBA00022777"/>
    </source>
</evidence>
<dbReference type="SUPFAM" id="SSF69012">
    <property type="entry name" value="alpha-ketoacid dehydrogenase kinase, N-terminal domain"/>
    <property type="match status" value="1"/>
</dbReference>
<dbReference type="PANTHER" id="PTHR11947:SF20">
    <property type="entry name" value="[3-METHYL-2-OXOBUTANOATE DEHYDROGENASE [LIPOAMIDE]] KINASE, MITOCHONDRIAL"/>
    <property type="match status" value="1"/>
</dbReference>
<evidence type="ECO:0000256" key="1">
    <source>
        <dbReference type="ARBA" id="ARBA00006155"/>
    </source>
</evidence>
<dbReference type="Gene3D" id="1.20.140.20">
    <property type="entry name" value="Alpha-ketoacid/pyruvate dehydrogenase kinase, N-terminal domain"/>
    <property type="match status" value="1"/>
</dbReference>
<dbReference type="InterPro" id="IPR018955">
    <property type="entry name" value="BCDHK/PDK_N"/>
</dbReference>
<keyword evidence="11" id="KW-1185">Reference proteome</keyword>
<dbReference type="GO" id="GO:0010906">
    <property type="term" value="P:regulation of glucose metabolic process"/>
    <property type="evidence" value="ECO:0007669"/>
    <property type="project" value="TreeGrafter"/>
</dbReference>
<dbReference type="GO" id="GO:0005759">
    <property type="term" value="C:mitochondrial matrix"/>
    <property type="evidence" value="ECO:0007669"/>
    <property type="project" value="UniProtKB-SubCell"/>
</dbReference>
<keyword evidence="5 8" id="KW-0418">Kinase</keyword>
<evidence type="ECO:0000256" key="3">
    <source>
        <dbReference type="ARBA" id="ARBA00022679"/>
    </source>
</evidence>
<keyword evidence="2" id="KW-0597">Phosphoprotein</keyword>
<name>A0A9Q3HBT7_9BASI</name>
<sequence>MMKWYSKCHSILTLARQNPIKQHHQQFRVGQLFKFIHSSNSATSSSKVTLDRLMRFGPRPLKPSYLLESAELTRIELSERLKKRVNAHLSLPFLPASNPHIKKVMSIYHQSLQVVDRLPPIRSTEENSELTKVLETMIDDAQDVIGLFAQGFQESKRYLPQEKIDSFLDRAIHSRISLRLIAEQHLTLSKPTQELDPTKIGIVDQQLQVKKVLDSVLNFVDELCQATYDISPEWLIDGQVDAKICFIDLHLQYILLEVLKNAFRATVEHHRNVTKLSHPSLPPIQITLAIQNPPQTKSSNSEGPLETNLSKNNGHPLSNLFIRIRDCGGGIDPIDLSKVFSYAFTTVGQSPSQDDIMSPPSDLARISFNWDHNDELKCGLGRLAGLGFGLPMARLYCRYFDGNLELVNMHGLGGGVDSYITLGVRS</sequence>
<evidence type="ECO:0000256" key="7">
    <source>
        <dbReference type="ARBA" id="ARBA00023128"/>
    </source>
</evidence>
<proteinExistence type="inferred from homology"/>
<dbReference type="Pfam" id="PF10436">
    <property type="entry name" value="BCDHK_Adom3"/>
    <property type="match status" value="1"/>
</dbReference>
<dbReference type="GO" id="GO:0004740">
    <property type="term" value="F:pyruvate dehydrogenase (acetyl-transferring) kinase activity"/>
    <property type="evidence" value="ECO:0007669"/>
    <property type="project" value="TreeGrafter"/>
</dbReference>
<dbReference type="OrthoDB" id="3264224at2759"/>
<dbReference type="Gene3D" id="3.30.565.10">
    <property type="entry name" value="Histidine kinase-like ATPase, C-terminal domain"/>
    <property type="match status" value="1"/>
</dbReference>
<dbReference type="InterPro" id="IPR039028">
    <property type="entry name" value="BCKD/PDK"/>
</dbReference>
<gene>
    <name evidence="10" type="ORF">O181_038357</name>
</gene>
<feature type="domain" description="Branched-chain alpha-ketoacid dehydrogenase kinase/Pyruvate dehydrogenase kinase N-terminal" evidence="9">
    <location>
        <begin position="48"/>
        <end position="204"/>
    </location>
</feature>
<evidence type="ECO:0000256" key="2">
    <source>
        <dbReference type="ARBA" id="ARBA00022553"/>
    </source>
</evidence>
<evidence type="ECO:0000259" key="9">
    <source>
        <dbReference type="Pfam" id="PF10436"/>
    </source>
</evidence>
<dbReference type="AlphaFoldDB" id="A0A9Q3HBT7"/>
<evidence type="ECO:0000256" key="6">
    <source>
        <dbReference type="ARBA" id="ARBA00022840"/>
    </source>
</evidence>
<protein>
    <recommendedName>
        <fullName evidence="8">Protein-serine/threonine kinase</fullName>
        <ecNumber evidence="8">2.7.11.-</ecNumber>
    </recommendedName>
</protein>
<comment type="caution">
    <text evidence="10">The sequence shown here is derived from an EMBL/GenBank/DDBJ whole genome shotgun (WGS) entry which is preliminary data.</text>
</comment>
<dbReference type="Proteomes" id="UP000765509">
    <property type="component" value="Unassembled WGS sequence"/>
</dbReference>
<keyword evidence="6 8" id="KW-0067">ATP-binding</keyword>
<dbReference type="EMBL" id="AVOT02014825">
    <property type="protein sequence ID" value="MBW0498642.1"/>
    <property type="molecule type" value="Genomic_DNA"/>
</dbReference>
<keyword evidence="4 8" id="KW-0547">Nucleotide-binding</keyword>
<evidence type="ECO:0000313" key="10">
    <source>
        <dbReference type="EMBL" id="MBW0498642.1"/>
    </source>
</evidence>
<dbReference type="GO" id="GO:0005524">
    <property type="term" value="F:ATP binding"/>
    <property type="evidence" value="ECO:0007669"/>
    <property type="project" value="UniProtKB-UniRule"/>
</dbReference>
<comment type="similarity">
    <text evidence="1 8">Belongs to the PDK/BCKDK protein kinase family.</text>
</comment>
<dbReference type="EC" id="2.7.11.-" evidence="8"/>
<dbReference type="InterPro" id="IPR036784">
    <property type="entry name" value="AK/P_DHK_N_sf"/>
</dbReference>
<dbReference type="InterPro" id="IPR036890">
    <property type="entry name" value="HATPase_C_sf"/>
</dbReference>
<organism evidence="10 11">
    <name type="scientific">Austropuccinia psidii MF-1</name>
    <dbReference type="NCBI Taxonomy" id="1389203"/>
    <lineage>
        <taxon>Eukaryota</taxon>
        <taxon>Fungi</taxon>
        <taxon>Dikarya</taxon>
        <taxon>Basidiomycota</taxon>
        <taxon>Pucciniomycotina</taxon>
        <taxon>Pucciniomycetes</taxon>
        <taxon>Pucciniales</taxon>
        <taxon>Sphaerophragmiaceae</taxon>
        <taxon>Austropuccinia</taxon>
    </lineage>
</organism>
<evidence type="ECO:0000256" key="8">
    <source>
        <dbReference type="RuleBase" id="RU366032"/>
    </source>
</evidence>
<dbReference type="SUPFAM" id="SSF55874">
    <property type="entry name" value="ATPase domain of HSP90 chaperone/DNA topoisomerase II/histidine kinase"/>
    <property type="match status" value="1"/>
</dbReference>
<evidence type="ECO:0000256" key="4">
    <source>
        <dbReference type="ARBA" id="ARBA00022741"/>
    </source>
</evidence>
<keyword evidence="3 8" id="KW-0808">Transferase</keyword>
<accession>A0A9Q3HBT7</accession>
<dbReference type="PANTHER" id="PTHR11947">
    <property type="entry name" value="PYRUVATE DEHYDROGENASE KINASE"/>
    <property type="match status" value="1"/>
</dbReference>
<comment type="subcellular location">
    <subcellularLocation>
        <location evidence="8">Mitochondrion matrix</location>
    </subcellularLocation>
</comment>
<reference evidence="10" key="1">
    <citation type="submission" date="2021-03" db="EMBL/GenBank/DDBJ databases">
        <title>Draft genome sequence of rust myrtle Austropuccinia psidii MF-1, a brazilian biotype.</title>
        <authorList>
            <person name="Quecine M.C."/>
            <person name="Pachon D.M.R."/>
            <person name="Bonatelli M.L."/>
            <person name="Correr F.H."/>
            <person name="Franceschini L.M."/>
            <person name="Leite T.F."/>
            <person name="Margarido G.R.A."/>
            <person name="Almeida C.A."/>
            <person name="Ferrarezi J.A."/>
            <person name="Labate C.A."/>
        </authorList>
    </citation>
    <scope>NUCLEOTIDE SEQUENCE</scope>
    <source>
        <strain evidence="10">MF-1</strain>
    </source>
</reference>
<keyword evidence="7 8" id="KW-0496">Mitochondrion</keyword>